<keyword evidence="6 8" id="KW-0472">Membrane</keyword>
<dbReference type="GO" id="GO:0005227">
    <property type="term" value="F:calcium-activated cation channel activity"/>
    <property type="evidence" value="ECO:0007669"/>
    <property type="project" value="InterPro"/>
</dbReference>
<dbReference type="InterPro" id="IPR003864">
    <property type="entry name" value="CSC1/OSCA1-like_7TM"/>
</dbReference>
<evidence type="ECO:0000259" key="10">
    <source>
        <dbReference type="Pfam" id="PF13967"/>
    </source>
</evidence>
<proteinExistence type="inferred from homology"/>
<feature type="transmembrane region" description="Helical" evidence="8">
    <location>
        <begin position="428"/>
        <end position="451"/>
    </location>
</feature>
<organism evidence="12 13">
    <name type="scientific">Lagenidium giganteum</name>
    <dbReference type="NCBI Taxonomy" id="4803"/>
    <lineage>
        <taxon>Eukaryota</taxon>
        <taxon>Sar</taxon>
        <taxon>Stramenopiles</taxon>
        <taxon>Oomycota</taxon>
        <taxon>Peronosporomycetes</taxon>
        <taxon>Pythiales</taxon>
        <taxon>Pythiaceae</taxon>
    </lineage>
</organism>
<evidence type="ECO:0000256" key="4">
    <source>
        <dbReference type="ARBA" id="ARBA00022692"/>
    </source>
</evidence>
<dbReference type="Proteomes" id="UP001146120">
    <property type="component" value="Unassembled WGS sequence"/>
</dbReference>
<evidence type="ECO:0008006" key="14">
    <source>
        <dbReference type="Google" id="ProtNLM"/>
    </source>
</evidence>
<feature type="transmembrane region" description="Helical" evidence="8">
    <location>
        <begin position="110"/>
        <end position="128"/>
    </location>
</feature>
<name>A0AAV2YWF0_9STRA</name>
<feature type="transmembrane region" description="Helical" evidence="8">
    <location>
        <begin position="715"/>
        <end position="732"/>
    </location>
</feature>
<feature type="transmembrane region" description="Helical" evidence="8">
    <location>
        <begin position="567"/>
        <end position="588"/>
    </location>
</feature>
<evidence type="ECO:0000256" key="7">
    <source>
        <dbReference type="SAM" id="Coils"/>
    </source>
</evidence>
<feature type="domain" description="CSC1/OSCA1-like cytosolic" evidence="11">
    <location>
        <begin position="327"/>
        <end position="417"/>
    </location>
</feature>
<comment type="caution">
    <text evidence="12">The sequence shown here is derived from an EMBL/GenBank/DDBJ whole genome shotgun (WGS) entry which is preliminary data.</text>
</comment>
<dbReference type="InterPro" id="IPR032880">
    <property type="entry name" value="CSC1/OSCA1-like_N"/>
</dbReference>
<evidence type="ECO:0000256" key="8">
    <source>
        <dbReference type="SAM" id="Phobius"/>
    </source>
</evidence>
<evidence type="ECO:0000256" key="6">
    <source>
        <dbReference type="ARBA" id="ARBA00023136"/>
    </source>
</evidence>
<evidence type="ECO:0000313" key="12">
    <source>
        <dbReference type="EMBL" id="DAZ97749.1"/>
    </source>
</evidence>
<feature type="coiled-coil region" evidence="7">
    <location>
        <begin position="240"/>
        <end position="303"/>
    </location>
</feature>
<keyword evidence="7" id="KW-0175">Coiled coil</keyword>
<dbReference type="Pfam" id="PF14703">
    <property type="entry name" value="PHM7_cyt"/>
    <property type="match status" value="2"/>
</dbReference>
<feature type="domain" description="CSC1/OSCA1-like N-terminal transmembrane" evidence="10">
    <location>
        <begin position="24"/>
        <end position="178"/>
    </location>
</feature>
<protein>
    <recommendedName>
        <fullName evidence="14">DUF221-domain-containing protein</fullName>
    </recommendedName>
</protein>
<comment type="subcellular location">
    <subcellularLocation>
        <location evidence="1">Membrane</location>
        <topology evidence="1">Multi-pass membrane protein</topology>
    </subcellularLocation>
</comment>
<feature type="transmembrane region" description="Helical" evidence="8">
    <location>
        <begin position="633"/>
        <end position="660"/>
    </location>
</feature>
<dbReference type="InterPro" id="IPR027815">
    <property type="entry name" value="CSC1/OSCA1-like_cyt"/>
</dbReference>
<dbReference type="PANTHER" id="PTHR13018">
    <property type="entry name" value="PROBABLE MEMBRANE PROTEIN DUF221-RELATED"/>
    <property type="match status" value="1"/>
</dbReference>
<dbReference type="PANTHER" id="PTHR13018:SF5">
    <property type="entry name" value="RE44586P"/>
    <property type="match status" value="1"/>
</dbReference>
<reference evidence="12" key="1">
    <citation type="submission" date="2022-11" db="EMBL/GenBank/DDBJ databases">
        <authorList>
            <person name="Morgan W.R."/>
            <person name="Tartar A."/>
        </authorList>
    </citation>
    <scope>NUCLEOTIDE SEQUENCE</scope>
    <source>
        <strain evidence="12">ARSEF 373</strain>
    </source>
</reference>
<keyword evidence="3" id="KW-0813">Transport</keyword>
<evidence type="ECO:0000256" key="5">
    <source>
        <dbReference type="ARBA" id="ARBA00022989"/>
    </source>
</evidence>
<evidence type="ECO:0000259" key="11">
    <source>
        <dbReference type="Pfam" id="PF14703"/>
    </source>
</evidence>
<feature type="transmembrane region" description="Helical" evidence="8">
    <location>
        <begin position="523"/>
        <end position="547"/>
    </location>
</feature>
<feature type="transmembrane region" description="Helical" evidence="8">
    <location>
        <begin position="27"/>
        <end position="44"/>
    </location>
</feature>
<feature type="domain" description="CSC1/OSCA1-like cytosolic" evidence="11">
    <location>
        <begin position="198"/>
        <end position="323"/>
    </location>
</feature>
<evidence type="ECO:0000256" key="1">
    <source>
        <dbReference type="ARBA" id="ARBA00004141"/>
    </source>
</evidence>
<feature type="transmembrane region" description="Helical" evidence="8">
    <location>
        <begin position="483"/>
        <end position="502"/>
    </location>
</feature>
<evidence type="ECO:0000256" key="3">
    <source>
        <dbReference type="ARBA" id="ARBA00022448"/>
    </source>
</evidence>
<evidence type="ECO:0000313" key="13">
    <source>
        <dbReference type="Proteomes" id="UP001146120"/>
    </source>
</evidence>
<evidence type="ECO:0000256" key="2">
    <source>
        <dbReference type="ARBA" id="ARBA00007779"/>
    </source>
</evidence>
<sequence>MSSSASGEPDKFGPEDRKPSETIRNSVRIYFTIAACAWLGFEVARKKFQKAYYCRDRSPDLAIPAMEDAKRASFWKWIWPMYKTSDDVIMSECGLDTLFYLRFLRMCQKIAAAAVLMSAANFPVYYYAPAAAGKTNDGLDPLYRMTMSHLTSTDKWRMWFPLATIYIMSAWTCYLLYVENKEFVKRRHEFMSRKQTQQYSVVINGLPKHLRTQQTLRNYLNVLFPNSVLHLYVALECGDLETLVAERAKVRNKLEHVLAKSAQTGERVLVSKSLCGGEKVDAIELYQDQLKNLNDAVEMETRAILRNQAALANEMMETSYIEASREPSHPPPHMDAPLQQSKADIAAEALHDETEYIRTLRQNKRRVKDTGIMRGTGFVTFNNLKAAQSAQQILQSRDPTEMSVEPAPHVEDVVWENIGISYNQRSTWILISYCLSATIILFWTVPTIFVVNLSKVDALSEKWPWLARTLQANPWLDPLLQQLSPLMLTVMNALAPIIFGILSKREGHASGGNIEGSLFSKLVYYQFVIVFLLPIIGGSLSELISSFKDPKQLVQTMGKVIPTQSSFFISLMIVQMGLGLSLELLRVVPIIKAQIYKIFAPKLTPRERESAWFGLAPLSCPGDFGQTDNLASYYLVLILVLVFAPIAPILCYFGGAYFFLAELVYRWSVLCVYDPSQNAMGVYFPALYRFCIGAVLLSQVMMIILLGLKQAPLPAAFSLALPPLTVVFHLFIATRYPRVAEYLPLDECTLLDAQRSQKLDDLEKILEDIYRQPAMAERAPIQPDYRVFGSELEENAGLASPPAEVC</sequence>
<gene>
    <name evidence="12" type="ORF">N0F65_009029</name>
</gene>
<keyword evidence="4 8" id="KW-0812">Transmembrane</keyword>
<feature type="transmembrane region" description="Helical" evidence="8">
    <location>
        <begin position="686"/>
        <end position="708"/>
    </location>
</feature>
<keyword evidence="5 8" id="KW-1133">Transmembrane helix</keyword>
<accession>A0AAV2YWF0</accession>
<feature type="domain" description="CSC1/OSCA1-like 7TM region" evidence="9">
    <location>
        <begin position="431"/>
        <end position="705"/>
    </location>
</feature>
<dbReference type="GO" id="GO:0005886">
    <property type="term" value="C:plasma membrane"/>
    <property type="evidence" value="ECO:0007669"/>
    <property type="project" value="TreeGrafter"/>
</dbReference>
<dbReference type="Pfam" id="PF02714">
    <property type="entry name" value="RSN1_7TM"/>
    <property type="match status" value="1"/>
</dbReference>
<dbReference type="AlphaFoldDB" id="A0AAV2YWF0"/>
<comment type="similarity">
    <text evidence="2">Belongs to the CSC1 (TC 1.A.17) family.</text>
</comment>
<evidence type="ECO:0000259" key="9">
    <source>
        <dbReference type="Pfam" id="PF02714"/>
    </source>
</evidence>
<keyword evidence="13" id="KW-1185">Reference proteome</keyword>
<dbReference type="Pfam" id="PF13967">
    <property type="entry name" value="RSN1_TM"/>
    <property type="match status" value="1"/>
</dbReference>
<reference evidence="12" key="2">
    <citation type="journal article" date="2023" name="Microbiol Resour">
        <title>Decontamination and Annotation of the Draft Genome Sequence of the Oomycete Lagenidium giganteum ARSEF 373.</title>
        <authorList>
            <person name="Morgan W.R."/>
            <person name="Tartar A."/>
        </authorList>
    </citation>
    <scope>NUCLEOTIDE SEQUENCE</scope>
    <source>
        <strain evidence="12">ARSEF 373</strain>
    </source>
</reference>
<dbReference type="InterPro" id="IPR045122">
    <property type="entry name" value="Csc1-like"/>
</dbReference>
<dbReference type="EMBL" id="DAKRPA010000126">
    <property type="protein sequence ID" value="DAZ97749.1"/>
    <property type="molecule type" value="Genomic_DNA"/>
</dbReference>
<feature type="transmembrane region" description="Helical" evidence="8">
    <location>
        <begin position="158"/>
        <end position="177"/>
    </location>
</feature>